<evidence type="ECO:0000313" key="2">
    <source>
        <dbReference type="EMBL" id="NNU76561.1"/>
    </source>
</evidence>
<gene>
    <name evidence="2" type="ORF">HLQ16_11520</name>
</gene>
<sequence length="204" mass="23765">MIFKEVLFEAVNVEKLYKSQMNGFNDKSIPEFNLIMFSSLFKKEAKEDGLQKEFIQSYLECAKILSERLEELEKPQMGINKVFYSYSLTLPIIYLCRHCLELSIKYAISRIDGKPKNVHGLDKIWSSFLSYLPENYSGKERSLLKNMREFVQDINLLDDTGTKLRYPLEQDGTCTENKFKWANSKLIVDTTEKFVKQLGLLDIG</sequence>
<dbReference type="RefSeq" id="WP_171297240.1">
    <property type="nucleotide sequence ID" value="NZ_CP087102.1"/>
</dbReference>
<accession>A0A7Y3WSX0</accession>
<dbReference type="AlphaFoldDB" id="A0A7Y3WSX0"/>
<dbReference type="EMBL" id="JABEYB010000008">
    <property type="protein sequence ID" value="NNU76561.1"/>
    <property type="molecule type" value="Genomic_DNA"/>
</dbReference>
<dbReference type="Proteomes" id="UP000531659">
    <property type="component" value="Unassembled WGS sequence"/>
</dbReference>
<protein>
    <submittedName>
        <fullName evidence="2">HEPN domain-containing protein</fullName>
    </submittedName>
</protein>
<dbReference type="Gene3D" id="1.20.120.330">
    <property type="entry name" value="Nucleotidyltransferases domain 2"/>
    <property type="match status" value="1"/>
</dbReference>
<name>A0A7Y3WSX0_9CLOT</name>
<evidence type="ECO:0000259" key="1">
    <source>
        <dbReference type="Pfam" id="PF05168"/>
    </source>
</evidence>
<dbReference type="Pfam" id="PF05168">
    <property type="entry name" value="HEPN"/>
    <property type="match status" value="1"/>
</dbReference>
<proteinExistence type="predicted"/>
<comment type="caution">
    <text evidence="2">The sequence shown here is derived from an EMBL/GenBank/DDBJ whole genome shotgun (WGS) entry which is preliminary data.</text>
</comment>
<evidence type="ECO:0000313" key="3">
    <source>
        <dbReference type="Proteomes" id="UP000531659"/>
    </source>
</evidence>
<feature type="domain" description="HEPN" evidence="1">
    <location>
        <begin position="93"/>
        <end position="172"/>
    </location>
</feature>
<dbReference type="InterPro" id="IPR007842">
    <property type="entry name" value="HEPN_dom"/>
</dbReference>
<reference evidence="2 3" key="1">
    <citation type="submission" date="2020-05" db="EMBL/GenBank/DDBJ databases">
        <title>Complete genome of Clostridium estertheticum subspecies estertheticum, isolated from Vacuum packed lamb meat from New Zealand imported to Switzerland.</title>
        <authorList>
            <person name="Wambui J."/>
            <person name="Stevens M.J.A."/>
            <person name="Stephan R."/>
        </authorList>
    </citation>
    <scope>NUCLEOTIDE SEQUENCE [LARGE SCALE GENOMIC DNA]</scope>
    <source>
        <strain evidence="2 3">CEST001</strain>
    </source>
</reference>
<organism evidence="2 3">
    <name type="scientific">Clostridium estertheticum</name>
    <dbReference type="NCBI Taxonomy" id="238834"/>
    <lineage>
        <taxon>Bacteria</taxon>
        <taxon>Bacillati</taxon>
        <taxon>Bacillota</taxon>
        <taxon>Clostridia</taxon>
        <taxon>Eubacteriales</taxon>
        <taxon>Clostridiaceae</taxon>
        <taxon>Clostridium</taxon>
    </lineage>
</organism>